<evidence type="ECO:0000313" key="3">
    <source>
        <dbReference type="Proteomes" id="UP000886595"/>
    </source>
</evidence>
<feature type="compositionally biased region" description="Polar residues" evidence="1">
    <location>
        <begin position="52"/>
        <end position="66"/>
    </location>
</feature>
<name>A0A8X7RYP4_BRACI</name>
<reference evidence="2 3" key="1">
    <citation type="submission" date="2020-02" db="EMBL/GenBank/DDBJ databases">
        <authorList>
            <person name="Ma Q."/>
            <person name="Huang Y."/>
            <person name="Song X."/>
            <person name="Pei D."/>
        </authorList>
    </citation>
    <scope>NUCLEOTIDE SEQUENCE [LARGE SCALE GENOMIC DNA]</scope>
    <source>
        <strain evidence="2">Sxm20200214</strain>
        <tissue evidence="2">Leaf</tissue>
    </source>
</reference>
<organism evidence="2 3">
    <name type="scientific">Brassica carinata</name>
    <name type="common">Ethiopian mustard</name>
    <name type="synonym">Abyssinian cabbage</name>
    <dbReference type="NCBI Taxonomy" id="52824"/>
    <lineage>
        <taxon>Eukaryota</taxon>
        <taxon>Viridiplantae</taxon>
        <taxon>Streptophyta</taxon>
        <taxon>Embryophyta</taxon>
        <taxon>Tracheophyta</taxon>
        <taxon>Spermatophyta</taxon>
        <taxon>Magnoliopsida</taxon>
        <taxon>eudicotyledons</taxon>
        <taxon>Gunneridae</taxon>
        <taxon>Pentapetalae</taxon>
        <taxon>rosids</taxon>
        <taxon>malvids</taxon>
        <taxon>Brassicales</taxon>
        <taxon>Brassicaceae</taxon>
        <taxon>Brassiceae</taxon>
        <taxon>Brassica</taxon>
    </lineage>
</organism>
<evidence type="ECO:0000313" key="2">
    <source>
        <dbReference type="EMBL" id="KAG2297424.1"/>
    </source>
</evidence>
<dbReference type="Proteomes" id="UP000886595">
    <property type="component" value="Unassembled WGS sequence"/>
</dbReference>
<keyword evidence="3" id="KW-1185">Reference proteome</keyword>
<dbReference type="AlphaFoldDB" id="A0A8X7RYP4"/>
<proteinExistence type="predicted"/>
<protein>
    <submittedName>
        <fullName evidence="2">Uncharacterized protein</fullName>
    </submittedName>
</protein>
<sequence>MHIKVYNRLSVVFEFGFYIVAVLETDAYQQLKDECLSLQSELLKAVAGYEESSNSTGGAKSQSVWAQLSDGGGDTSSRHVRQRTT</sequence>
<feature type="region of interest" description="Disordered" evidence="1">
    <location>
        <begin position="52"/>
        <end position="85"/>
    </location>
</feature>
<accession>A0A8X7RYP4</accession>
<dbReference type="EMBL" id="JAAMPC010000009">
    <property type="protein sequence ID" value="KAG2297424.1"/>
    <property type="molecule type" value="Genomic_DNA"/>
</dbReference>
<dbReference type="OrthoDB" id="1744205at2759"/>
<evidence type="ECO:0000256" key="1">
    <source>
        <dbReference type="SAM" id="MobiDB-lite"/>
    </source>
</evidence>
<gene>
    <name evidence="2" type="ORF">Bca52824_044093</name>
</gene>
<comment type="caution">
    <text evidence="2">The sequence shown here is derived from an EMBL/GenBank/DDBJ whole genome shotgun (WGS) entry which is preliminary data.</text>
</comment>